<sequence>MVEIALLGPVEVWTNGNRIPLAPLERSVLTLLALAEGTVLSTERIIESLWALRPPAAPRARVQGMISSLRRKIGDALVTRDPGYYLAVPPVACDLKRCEDLARQAARAEPAEAAEKLRQALALWQGEPLGGVAVPGVDADRVRLTELRIALLEDCFEAELALGGHAELVRELVTAVAEHPLRERLTGQLMVALYRSNRRAEALLAYQALRERLADELGSDPCADVRELHASILRDEDAAPGRQPTAEQRSTPKPPGTGQRPAQMPPGVGHFAGREADLATLTAALPEPGADPRVVLISGAGGLGKTALAVRWAHHVAGRFPDGQIFVDLHGAKDAGLPPDAAVGAALAALGMPADRQPAGVEERAALFRTRLYHQRVLLVADDAGTVAQLLPLVPPTSGSLLVVTSRNRLTALAAHHEVRTLALRPLSTAAARDLLGGIVGPDRLAGPGGAEVVDLCGGWPLTLRQAGATLAARSAQPLASFADELRERADILNVADDPRTVRSALAQARIVVDPPAGRLFDQLGALPASSVRLDLAAAVAGLTLSRTRRLLDELISASLMVEAGPDRYGWYDMVRRYARRRGIGMSDRDVAVERAIRWYLATMDRLADPDFAPERADLPILARWVAQRRDPQLTWDFVSRAFAVTPAVGVEACESALAAAHRLGDRRIIGAAHTQLGSVLLTDPARADDAAAHLRRAIQLLGADQEDHVRIATFGLGALLARQGRPAEAGSLLERTLDLLDPGREPLASTIALYAHADLLVRAGSADRGQERFAQALILCEAATGTRFSRVRQILDAHVGARFVAYLSDALDAPRVSTTDRRLARNLFGSGLRPVPR</sequence>
<dbReference type="InterPro" id="IPR051677">
    <property type="entry name" value="AfsR-DnrI-RedD_regulator"/>
</dbReference>
<dbReference type="SUPFAM" id="SSF48452">
    <property type="entry name" value="TPR-like"/>
    <property type="match status" value="2"/>
</dbReference>
<comment type="similarity">
    <text evidence="1">Belongs to the AfsR/DnrI/RedD regulatory family.</text>
</comment>
<dbReference type="SUPFAM" id="SSF46894">
    <property type="entry name" value="C-terminal effector domain of the bipartite response regulators"/>
    <property type="match status" value="1"/>
</dbReference>
<protein>
    <submittedName>
        <fullName evidence="8">BTAD domain-containing putative transcriptional regulator</fullName>
    </submittedName>
</protein>
<keyword evidence="3 5" id="KW-0238">DNA-binding</keyword>
<keyword evidence="4" id="KW-0804">Transcription</keyword>
<evidence type="ECO:0000256" key="6">
    <source>
        <dbReference type="SAM" id="MobiDB-lite"/>
    </source>
</evidence>
<dbReference type="PANTHER" id="PTHR35807">
    <property type="entry name" value="TRANSCRIPTIONAL REGULATOR REDD-RELATED"/>
    <property type="match status" value="1"/>
</dbReference>
<gene>
    <name evidence="8" type="ORF">ACFQ5G_31360</name>
</gene>
<feature type="domain" description="OmpR/PhoB-type" evidence="7">
    <location>
        <begin position="1"/>
        <end position="97"/>
    </location>
</feature>
<proteinExistence type="inferred from homology"/>
<evidence type="ECO:0000313" key="9">
    <source>
        <dbReference type="Proteomes" id="UP001597183"/>
    </source>
</evidence>
<dbReference type="Proteomes" id="UP001597183">
    <property type="component" value="Unassembled WGS sequence"/>
</dbReference>
<comment type="caution">
    <text evidence="8">The sequence shown here is derived from an EMBL/GenBank/DDBJ whole genome shotgun (WGS) entry which is preliminary data.</text>
</comment>
<evidence type="ECO:0000313" key="8">
    <source>
        <dbReference type="EMBL" id="MFD1369860.1"/>
    </source>
</evidence>
<evidence type="ECO:0000259" key="7">
    <source>
        <dbReference type="PROSITE" id="PS51755"/>
    </source>
</evidence>
<keyword evidence="9" id="KW-1185">Reference proteome</keyword>
<evidence type="ECO:0000256" key="5">
    <source>
        <dbReference type="PROSITE-ProRule" id="PRU01091"/>
    </source>
</evidence>
<name>A0ABW4AI45_9ACTN</name>
<dbReference type="InterPro" id="IPR036388">
    <property type="entry name" value="WH-like_DNA-bd_sf"/>
</dbReference>
<dbReference type="Gene3D" id="1.10.10.10">
    <property type="entry name" value="Winged helix-like DNA-binding domain superfamily/Winged helix DNA-binding domain"/>
    <property type="match status" value="1"/>
</dbReference>
<feature type="DNA-binding region" description="OmpR/PhoB-type" evidence="5">
    <location>
        <begin position="1"/>
        <end position="97"/>
    </location>
</feature>
<evidence type="ECO:0000256" key="3">
    <source>
        <dbReference type="ARBA" id="ARBA00023125"/>
    </source>
</evidence>
<dbReference type="InterPro" id="IPR027417">
    <property type="entry name" value="P-loop_NTPase"/>
</dbReference>
<accession>A0ABW4AI45</accession>
<dbReference type="PRINTS" id="PR00364">
    <property type="entry name" value="DISEASERSIST"/>
</dbReference>
<dbReference type="EMBL" id="JBHTMK010000040">
    <property type="protein sequence ID" value="MFD1369860.1"/>
    <property type="molecule type" value="Genomic_DNA"/>
</dbReference>
<dbReference type="InterPro" id="IPR016032">
    <property type="entry name" value="Sig_transdc_resp-reg_C-effctor"/>
</dbReference>
<dbReference type="SUPFAM" id="SSF52540">
    <property type="entry name" value="P-loop containing nucleoside triphosphate hydrolases"/>
    <property type="match status" value="1"/>
</dbReference>
<dbReference type="Gene3D" id="1.25.40.10">
    <property type="entry name" value="Tetratricopeptide repeat domain"/>
    <property type="match status" value="2"/>
</dbReference>
<evidence type="ECO:0000256" key="4">
    <source>
        <dbReference type="ARBA" id="ARBA00023163"/>
    </source>
</evidence>
<dbReference type="Gene3D" id="3.40.50.300">
    <property type="entry name" value="P-loop containing nucleotide triphosphate hydrolases"/>
    <property type="match status" value="1"/>
</dbReference>
<dbReference type="RefSeq" id="WP_317791991.1">
    <property type="nucleotide sequence ID" value="NZ_AP028461.1"/>
</dbReference>
<dbReference type="PROSITE" id="PS51755">
    <property type="entry name" value="OMPR_PHOB"/>
    <property type="match status" value="1"/>
</dbReference>
<dbReference type="Pfam" id="PF00486">
    <property type="entry name" value="Trans_reg_C"/>
    <property type="match status" value="1"/>
</dbReference>
<organism evidence="8 9">
    <name type="scientific">Actinoplanes sichuanensis</name>
    <dbReference type="NCBI Taxonomy" id="512349"/>
    <lineage>
        <taxon>Bacteria</taxon>
        <taxon>Bacillati</taxon>
        <taxon>Actinomycetota</taxon>
        <taxon>Actinomycetes</taxon>
        <taxon>Micromonosporales</taxon>
        <taxon>Micromonosporaceae</taxon>
        <taxon>Actinoplanes</taxon>
    </lineage>
</organism>
<dbReference type="CDD" id="cd00383">
    <property type="entry name" value="trans_reg_C"/>
    <property type="match status" value="1"/>
</dbReference>
<dbReference type="SMART" id="SM00862">
    <property type="entry name" value="Trans_reg_C"/>
    <property type="match status" value="1"/>
</dbReference>
<dbReference type="InterPro" id="IPR001867">
    <property type="entry name" value="OmpR/PhoB-type_DNA-bd"/>
</dbReference>
<dbReference type="InterPro" id="IPR011990">
    <property type="entry name" value="TPR-like_helical_dom_sf"/>
</dbReference>
<reference evidence="9" key="1">
    <citation type="journal article" date="2019" name="Int. J. Syst. Evol. Microbiol.">
        <title>The Global Catalogue of Microorganisms (GCM) 10K type strain sequencing project: providing services to taxonomists for standard genome sequencing and annotation.</title>
        <authorList>
            <consortium name="The Broad Institute Genomics Platform"/>
            <consortium name="The Broad Institute Genome Sequencing Center for Infectious Disease"/>
            <person name="Wu L."/>
            <person name="Ma J."/>
        </authorList>
    </citation>
    <scope>NUCLEOTIDE SEQUENCE [LARGE SCALE GENOMIC DNA]</scope>
    <source>
        <strain evidence="9">CCM 7526</strain>
    </source>
</reference>
<evidence type="ECO:0000256" key="2">
    <source>
        <dbReference type="ARBA" id="ARBA00023015"/>
    </source>
</evidence>
<keyword evidence="2" id="KW-0805">Transcription regulation</keyword>
<dbReference type="CDD" id="cd15831">
    <property type="entry name" value="BTAD"/>
    <property type="match status" value="1"/>
</dbReference>
<dbReference type="InterPro" id="IPR005158">
    <property type="entry name" value="BTAD"/>
</dbReference>
<dbReference type="PANTHER" id="PTHR35807:SF1">
    <property type="entry name" value="TRANSCRIPTIONAL REGULATOR REDD"/>
    <property type="match status" value="1"/>
</dbReference>
<feature type="region of interest" description="Disordered" evidence="6">
    <location>
        <begin position="234"/>
        <end position="271"/>
    </location>
</feature>
<evidence type="ECO:0000256" key="1">
    <source>
        <dbReference type="ARBA" id="ARBA00005820"/>
    </source>
</evidence>
<dbReference type="SMART" id="SM01043">
    <property type="entry name" value="BTAD"/>
    <property type="match status" value="1"/>
</dbReference>
<dbReference type="Pfam" id="PF03704">
    <property type="entry name" value="BTAD"/>
    <property type="match status" value="1"/>
</dbReference>